<dbReference type="AlphaFoldDB" id="X1D8H7"/>
<dbReference type="EMBL" id="BART01034399">
    <property type="protein sequence ID" value="GAH17061.1"/>
    <property type="molecule type" value="Genomic_DNA"/>
</dbReference>
<comment type="caution">
    <text evidence="1">The sequence shown here is derived from an EMBL/GenBank/DDBJ whole genome shotgun (WGS) entry which is preliminary data.</text>
</comment>
<evidence type="ECO:0000313" key="1">
    <source>
        <dbReference type="EMBL" id="GAH17061.1"/>
    </source>
</evidence>
<reference evidence="1" key="1">
    <citation type="journal article" date="2014" name="Front. Microbiol.">
        <title>High frequency of phylogenetically diverse reductive dehalogenase-homologous genes in deep subseafloor sedimentary metagenomes.</title>
        <authorList>
            <person name="Kawai M."/>
            <person name="Futagami T."/>
            <person name="Toyoda A."/>
            <person name="Takaki Y."/>
            <person name="Nishi S."/>
            <person name="Hori S."/>
            <person name="Arai W."/>
            <person name="Tsubouchi T."/>
            <person name="Morono Y."/>
            <person name="Uchiyama I."/>
            <person name="Ito T."/>
            <person name="Fujiyama A."/>
            <person name="Inagaki F."/>
            <person name="Takami H."/>
        </authorList>
    </citation>
    <scope>NUCLEOTIDE SEQUENCE</scope>
    <source>
        <strain evidence="1">Expedition CK06-06</strain>
    </source>
</reference>
<accession>X1D8H7</accession>
<sequence length="61" mass="6859">MGKIYGLLCASIPADCLEVTEEQYLFKEIAGDITFAINSIELEEERNRALKNLKRPATSLK</sequence>
<protein>
    <submittedName>
        <fullName evidence="1">Uncharacterized protein</fullName>
    </submittedName>
</protein>
<organism evidence="1">
    <name type="scientific">marine sediment metagenome</name>
    <dbReference type="NCBI Taxonomy" id="412755"/>
    <lineage>
        <taxon>unclassified sequences</taxon>
        <taxon>metagenomes</taxon>
        <taxon>ecological metagenomes</taxon>
    </lineage>
</organism>
<gene>
    <name evidence="1" type="ORF">S01H4_58803</name>
</gene>
<proteinExistence type="predicted"/>
<name>X1D8H7_9ZZZZ</name>